<feature type="binding site" evidence="2">
    <location>
        <position position="96"/>
    </location>
    <ligand>
        <name>glutathione</name>
        <dbReference type="ChEBI" id="CHEBI:57925"/>
    </ligand>
</feature>
<dbReference type="InterPro" id="IPR036282">
    <property type="entry name" value="Glutathione-S-Trfase_C_sf"/>
</dbReference>
<dbReference type="SFLD" id="SFLDS00019">
    <property type="entry name" value="Glutathione_Transferase_(cytos"/>
    <property type="match status" value="1"/>
</dbReference>
<feature type="domain" description="GST C-terminal" evidence="4">
    <location>
        <begin position="160"/>
        <end position="295"/>
    </location>
</feature>
<dbReference type="InterPro" id="IPR004045">
    <property type="entry name" value="Glutathione_S-Trfase_N"/>
</dbReference>
<dbReference type="Pfam" id="PF13410">
    <property type="entry name" value="GST_C_2"/>
    <property type="match status" value="1"/>
</dbReference>
<keyword evidence="5" id="KW-0808">Transferase</keyword>
<evidence type="ECO:0000256" key="3">
    <source>
        <dbReference type="PIRSR" id="PIRSR015753-3"/>
    </source>
</evidence>
<dbReference type="InterPro" id="IPR036249">
    <property type="entry name" value="Thioredoxin-like_sf"/>
</dbReference>
<dbReference type="Proteomes" id="UP000536262">
    <property type="component" value="Unassembled WGS sequence"/>
</dbReference>
<dbReference type="InterPro" id="IPR016639">
    <property type="entry name" value="GST_Omega/GSH"/>
</dbReference>
<dbReference type="InterPro" id="IPR040079">
    <property type="entry name" value="Glutathione_S-Trfase"/>
</dbReference>
<dbReference type="GO" id="GO:0005737">
    <property type="term" value="C:cytoplasm"/>
    <property type="evidence" value="ECO:0007669"/>
    <property type="project" value="TreeGrafter"/>
</dbReference>
<feature type="site" description="Lowers pKa of active site Cys" evidence="3">
    <location>
        <position position="252"/>
    </location>
</feature>
<proteinExistence type="predicted"/>
<dbReference type="PROSITE" id="PS50405">
    <property type="entry name" value="GST_CTER"/>
    <property type="match status" value="1"/>
</dbReference>
<protein>
    <submittedName>
        <fullName evidence="5">Putative glutathione S-transferase</fullName>
    </submittedName>
</protein>
<sequence length="329" mass="37304">MGLLVEGKWQDRWYDTKSTGGKFVRSHAQWRDWITTDGKPAEGRTRGFKAEPGRYHLYVSLACPWAHRTLIFRALKRLEDIISVSVVHHHMGENGWTFRTDDGATGDTLYGLDFLHQVYTKADPTYSGRVTVPVLWDKKDKTIVSNESSEIIRMLNSAFDEWGDASVDLYPEALRPEIDAVNELVYPSINNGVYRVGFATTQAAYEEAFGELFAALDTLEDRLSRQRYLVGNTPTEADWRLFTTLVRFDPVYVGHFKTNLRRIADYPNLSNYLRELYQVPGVAETVNLHHIKAHYYGSHAGINPTGIVPVGPEVDFLAPHNRGKLAKAA</sequence>
<reference evidence="5 6" key="1">
    <citation type="submission" date="2020-08" db="EMBL/GenBank/DDBJ databases">
        <title>Genomic Encyclopedia of Type Strains, Phase IV (KMG-IV): sequencing the most valuable type-strain genomes for metagenomic binning, comparative biology and taxonomic classification.</title>
        <authorList>
            <person name="Goeker M."/>
        </authorList>
    </citation>
    <scope>NUCLEOTIDE SEQUENCE [LARGE SCALE GENOMIC DNA]</scope>
    <source>
        <strain evidence="5 6">DSM 7051</strain>
    </source>
</reference>
<dbReference type="InterPro" id="IPR010987">
    <property type="entry name" value="Glutathione-S-Trfase_C-like"/>
</dbReference>
<dbReference type="EMBL" id="JACHOU010000023">
    <property type="protein sequence ID" value="MBB6357366.1"/>
    <property type="molecule type" value="Genomic_DNA"/>
</dbReference>
<dbReference type="SUPFAM" id="SSF47616">
    <property type="entry name" value="GST C-terminal domain-like"/>
    <property type="match status" value="1"/>
</dbReference>
<evidence type="ECO:0000259" key="4">
    <source>
        <dbReference type="PROSITE" id="PS50405"/>
    </source>
</evidence>
<dbReference type="FunFam" id="3.40.30.10:FF:000058">
    <property type="entry name" value="Glutathione S-transferase, omega"/>
    <property type="match status" value="1"/>
</dbReference>
<dbReference type="RefSeq" id="WP_184702115.1">
    <property type="nucleotide sequence ID" value="NZ_BAABEG010000001.1"/>
</dbReference>
<dbReference type="Gene3D" id="1.20.1050.10">
    <property type="match status" value="1"/>
</dbReference>
<feature type="active site" description="Nucleophile" evidence="1">
    <location>
        <position position="63"/>
    </location>
</feature>
<dbReference type="PANTHER" id="PTHR32419">
    <property type="entry name" value="GLUTATHIONYL-HYDROQUINONE REDUCTASE"/>
    <property type="match status" value="1"/>
</dbReference>
<dbReference type="InterPro" id="IPR047047">
    <property type="entry name" value="GST_Omega-like_C"/>
</dbReference>
<dbReference type="PANTHER" id="PTHR32419:SF6">
    <property type="entry name" value="GLUTATHIONE S-TRANSFERASE OMEGA-LIKE 1-RELATED"/>
    <property type="match status" value="1"/>
</dbReference>
<comment type="caution">
    <text evidence="5">The sequence shown here is derived from an EMBL/GenBank/DDBJ whole genome shotgun (WGS) entry which is preliminary data.</text>
</comment>
<dbReference type="SUPFAM" id="SSF52833">
    <property type="entry name" value="Thioredoxin-like"/>
    <property type="match status" value="1"/>
</dbReference>
<keyword evidence="6" id="KW-1185">Reference proteome</keyword>
<feature type="site" description="Lowers pKa of active site Cys" evidence="3">
    <location>
        <position position="295"/>
    </location>
</feature>
<dbReference type="AlphaFoldDB" id="A0A7X0FCS9"/>
<gene>
    <name evidence="5" type="ORF">GGR00_005188</name>
</gene>
<dbReference type="Pfam" id="PF13409">
    <property type="entry name" value="GST_N_2"/>
    <property type="match status" value="1"/>
</dbReference>
<feature type="binding site" evidence="2">
    <location>
        <begin position="147"/>
        <end position="148"/>
    </location>
    <ligand>
        <name>glutathione</name>
        <dbReference type="ChEBI" id="CHEBI:57925"/>
    </ligand>
</feature>
<dbReference type="SFLD" id="SFLDG01206">
    <property type="entry name" value="Xi.1"/>
    <property type="match status" value="1"/>
</dbReference>
<evidence type="ECO:0000256" key="2">
    <source>
        <dbReference type="PIRSR" id="PIRSR015753-2"/>
    </source>
</evidence>
<dbReference type="SFLD" id="SFLDG01148">
    <property type="entry name" value="Xi_(cytGST)"/>
    <property type="match status" value="1"/>
</dbReference>
<evidence type="ECO:0000256" key="1">
    <source>
        <dbReference type="PIRSR" id="PIRSR015753-1"/>
    </source>
</evidence>
<evidence type="ECO:0000313" key="6">
    <source>
        <dbReference type="Proteomes" id="UP000536262"/>
    </source>
</evidence>
<dbReference type="PIRSF" id="PIRSF015753">
    <property type="entry name" value="GST"/>
    <property type="match status" value="1"/>
</dbReference>
<name>A0A7X0FCS9_9HYPH</name>
<evidence type="ECO:0000313" key="5">
    <source>
        <dbReference type="EMBL" id="MBB6357366.1"/>
    </source>
</evidence>
<dbReference type="GO" id="GO:0004364">
    <property type="term" value="F:glutathione transferase activity"/>
    <property type="evidence" value="ECO:0007669"/>
    <property type="project" value="InterPro"/>
</dbReference>
<dbReference type="CDD" id="cd03190">
    <property type="entry name" value="GST_C_Omega_like"/>
    <property type="match status" value="1"/>
</dbReference>
<accession>A0A7X0FCS9</accession>
<feature type="active site" description="Proton donor/acceptor" evidence="1">
    <location>
        <position position="194"/>
    </location>
</feature>
<organism evidence="5 6">
    <name type="scientific">Aminobacter aganoensis</name>
    <dbReference type="NCBI Taxonomy" id="83264"/>
    <lineage>
        <taxon>Bacteria</taxon>
        <taxon>Pseudomonadati</taxon>
        <taxon>Pseudomonadota</taxon>
        <taxon>Alphaproteobacteria</taxon>
        <taxon>Hyphomicrobiales</taxon>
        <taxon>Phyllobacteriaceae</taxon>
        <taxon>Aminobacter</taxon>
    </lineage>
</organism>
<dbReference type="Gene3D" id="3.40.30.10">
    <property type="entry name" value="Glutaredoxin"/>
    <property type="match status" value="1"/>
</dbReference>
<feature type="binding site" evidence="2">
    <location>
        <begin position="129"/>
        <end position="132"/>
    </location>
    <ligand>
        <name>glutathione</name>
        <dbReference type="ChEBI" id="CHEBI:57925"/>
    </ligand>
</feature>